<evidence type="ECO:0000256" key="3">
    <source>
        <dbReference type="ARBA" id="ARBA00023157"/>
    </source>
</evidence>
<feature type="signal peptide" evidence="5">
    <location>
        <begin position="1"/>
        <end position="22"/>
    </location>
</feature>
<evidence type="ECO:0000256" key="1">
    <source>
        <dbReference type="ARBA" id="ARBA00001526"/>
    </source>
</evidence>
<dbReference type="AlphaFoldDB" id="A0AAX2AJ71"/>
<dbReference type="PANTHER" id="PTHR11102">
    <property type="entry name" value="SEL-1-LIKE PROTEIN"/>
    <property type="match status" value="1"/>
</dbReference>
<evidence type="ECO:0000256" key="5">
    <source>
        <dbReference type="SAM" id="SignalP"/>
    </source>
</evidence>
<name>A0AAX2AJ71_9BACT</name>
<dbReference type="GO" id="GO:0008800">
    <property type="term" value="F:beta-lactamase activity"/>
    <property type="evidence" value="ECO:0007669"/>
    <property type="project" value="UniProtKB-EC"/>
</dbReference>
<keyword evidence="7" id="KW-1185">Reference proteome</keyword>
<evidence type="ECO:0000313" key="7">
    <source>
        <dbReference type="Proteomes" id="UP000290092"/>
    </source>
</evidence>
<sequence length="785" mass="92169">MKIAISIFLTLLFLTGCSTLNFQNTVSSKEELINKANKGDIKAMIALNKYYKFPETKEGFDLYNKWYETINKEDKTEDILEFANIFSKYNDMFINGKQKTQHLYNLAVELGSEDALFLQIEAYLKEYNYPKINQIKKKILENPTEEKLTKLYTLYKSKYMNTEASKIIELMTSYGFTYKQTTEEKLKDLIYKKDSQDEINKILEEVIASKDSKEIFQTADYLKKKYKYTYALKLYEAGLLLDNTNAHAYYEASEIYRRGNYTENLKRDENKALESLQKAADYNHFKASAELLREYTKNQENIQDYFNLVEKLKQTKEGKRALAQYYYNNYKKAKANEILNELAQEGDEEAILELALRIPSKYSFNPEEFNLTKKWQKNIIESNNLSLKKKFEEKISSFRFASYYTTMNEELVKKALEEKNIITLRELYIKNRYRNYDIALEYLQTAANYGDVKSNLNLARDYLGSKKEEDINKVLAIYEDLAQKGDINTTRTLAEFYFYPPYTKENFKDYKKAIYYYEKAANMGDLRSIKKLAQIFLCGECESKKLVDYKKAKIYLEKLAQMGEARDLFNLGWTYNFGKGVEKDLLKAKEYYEKAANLGFSSAYYNLAWLYYKDDVIKVDYKKALEYLKKGVELNNSNCINLLGLFYEKGYGVEKNMQTAISYYKQIANFDKYAANNLANYYRDNKNYKEAFKYYEIGSQLGNDESMNELGIIYEQGLGVQKDIQTALNYYNKAYNANLNPHAAYNIGLIYHYAKGGIKKDLQLAKKWYKRSTIDDAKKQLAKIK</sequence>
<dbReference type="PANTHER" id="PTHR11102:SF160">
    <property type="entry name" value="ERAD-ASSOCIATED E3 UBIQUITIN-PROTEIN LIGASE COMPONENT HRD3"/>
    <property type="match status" value="1"/>
</dbReference>
<organism evidence="6 7">
    <name type="scientific">Malaciobacter mytili LMG 24559</name>
    <dbReference type="NCBI Taxonomy" id="1032238"/>
    <lineage>
        <taxon>Bacteria</taxon>
        <taxon>Pseudomonadati</taxon>
        <taxon>Campylobacterota</taxon>
        <taxon>Epsilonproteobacteria</taxon>
        <taxon>Campylobacterales</taxon>
        <taxon>Arcobacteraceae</taxon>
        <taxon>Malaciobacter</taxon>
    </lineage>
</organism>
<dbReference type="EC" id="3.5.2.6" evidence="2"/>
<dbReference type="KEGG" id="amyt:AMYT_2648"/>
<comment type="catalytic activity">
    <reaction evidence="1">
        <text>a beta-lactam + H2O = a substituted beta-amino acid</text>
        <dbReference type="Rhea" id="RHEA:20401"/>
        <dbReference type="ChEBI" id="CHEBI:15377"/>
        <dbReference type="ChEBI" id="CHEBI:35627"/>
        <dbReference type="ChEBI" id="CHEBI:140347"/>
        <dbReference type="EC" id="3.5.2.6"/>
    </reaction>
</comment>
<dbReference type="InterPro" id="IPR050767">
    <property type="entry name" value="Sel1_AlgK"/>
</dbReference>
<dbReference type="Proteomes" id="UP000290092">
    <property type="component" value="Unassembled WGS sequence"/>
</dbReference>
<dbReference type="GO" id="GO:0046677">
    <property type="term" value="P:response to antibiotic"/>
    <property type="evidence" value="ECO:0007669"/>
    <property type="project" value="UniProtKB-KW"/>
</dbReference>
<dbReference type="EMBL" id="NXID01000001">
    <property type="protein sequence ID" value="RXK17079.1"/>
    <property type="molecule type" value="Genomic_DNA"/>
</dbReference>
<dbReference type="Gene3D" id="1.25.40.10">
    <property type="entry name" value="Tetratricopeptide repeat domain"/>
    <property type="match status" value="3"/>
</dbReference>
<evidence type="ECO:0000313" key="6">
    <source>
        <dbReference type="EMBL" id="RXK17079.1"/>
    </source>
</evidence>
<evidence type="ECO:0000256" key="4">
    <source>
        <dbReference type="ARBA" id="ARBA00023251"/>
    </source>
</evidence>
<accession>A0AAX2AJ71</accession>
<keyword evidence="5" id="KW-0732">Signal</keyword>
<dbReference type="SUPFAM" id="SSF81901">
    <property type="entry name" value="HCP-like"/>
    <property type="match status" value="3"/>
</dbReference>
<evidence type="ECO:0000256" key="2">
    <source>
        <dbReference type="ARBA" id="ARBA00012865"/>
    </source>
</evidence>
<dbReference type="PROSITE" id="PS51257">
    <property type="entry name" value="PROKAR_LIPOPROTEIN"/>
    <property type="match status" value="1"/>
</dbReference>
<dbReference type="InterPro" id="IPR019734">
    <property type="entry name" value="TPR_rpt"/>
</dbReference>
<dbReference type="InterPro" id="IPR011990">
    <property type="entry name" value="TPR-like_helical_dom_sf"/>
</dbReference>
<keyword evidence="3" id="KW-1015">Disulfide bond</keyword>
<proteinExistence type="predicted"/>
<dbReference type="SMART" id="SM00671">
    <property type="entry name" value="SEL1"/>
    <property type="match status" value="10"/>
</dbReference>
<keyword evidence="4" id="KW-0046">Antibiotic resistance</keyword>
<dbReference type="SMART" id="SM00028">
    <property type="entry name" value="TPR"/>
    <property type="match status" value="3"/>
</dbReference>
<dbReference type="Pfam" id="PF08238">
    <property type="entry name" value="Sel1"/>
    <property type="match status" value="10"/>
</dbReference>
<reference evidence="6 7" key="1">
    <citation type="submission" date="2017-09" db="EMBL/GenBank/DDBJ databases">
        <title>Genomics of the genus Arcobacter.</title>
        <authorList>
            <person name="Perez-Cataluna A."/>
            <person name="Figueras M.J."/>
            <person name="Salas-Masso N."/>
        </authorList>
    </citation>
    <scope>NUCLEOTIDE SEQUENCE [LARGE SCALE GENOMIC DNA]</scope>
    <source>
        <strain evidence="6 7">CECT 7386</strain>
    </source>
</reference>
<comment type="caution">
    <text evidence="6">The sequence shown here is derived from an EMBL/GenBank/DDBJ whole genome shotgun (WGS) entry which is preliminary data.</text>
</comment>
<feature type="chain" id="PRO_5043881001" description="beta-lactamase" evidence="5">
    <location>
        <begin position="23"/>
        <end position="785"/>
    </location>
</feature>
<protein>
    <recommendedName>
        <fullName evidence="2">beta-lactamase</fullName>
        <ecNumber evidence="2">3.5.2.6</ecNumber>
    </recommendedName>
</protein>
<gene>
    <name evidence="6" type="ORF">CP985_00275</name>
</gene>
<dbReference type="RefSeq" id="WP_114842991.1">
    <property type="nucleotide sequence ID" value="NZ_CP031219.1"/>
</dbReference>
<dbReference type="InterPro" id="IPR006597">
    <property type="entry name" value="Sel1-like"/>
</dbReference>